<dbReference type="PANTHER" id="PTHR43698">
    <property type="entry name" value="RIBD C-TERMINAL DOMAIN CONTAINING PROTEIN"/>
    <property type="match status" value="1"/>
</dbReference>
<dbReference type="RefSeq" id="WP_016548384.1">
    <property type="nucleotide sequence ID" value="NZ_AKWZ02000003.1"/>
</dbReference>
<dbReference type="EMBL" id="AKWZ02000003">
    <property type="protein sequence ID" value="EPG75293.1"/>
    <property type="molecule type" value="Genomic_DNA"/>
</dbReference>
<dbReference type="CDD" id="cd02233">
    <property type="entry name" value="cupin_HNL-like"/>
    <property type="match status" value="1"/>
</dbReference>
<reference evidence="2" key="1">
    <citation type="submission" date="2013-04" db="EMBL/GenBank/DDBJ databases">
        <authorList>
            <person name="Harkins D.M."/>
            <person name="Durkin A.S."/>
            <person name="Selengut J.D."/>
            <person name="Sanka R."/>
            <person name="DePew J."/>
            <person name="Purushe J."/>
            <person name="Ahmed A."/>
            <person name="van der Linden H."/>
            <person name="Goris M.G.A."/>
            <person name="Hartskeerl R.A."/>
            <person name="Vinetz J.M."/>
            <person name="Sutton G.G."/>
            <person name="Nelson W.C."/>
            <person name="Fouts D.E."/>
        </authorList>
    </citation>
    <scope>NUCLEOTIDE SEQUENCE [LARGE SCALE GENOMIC DNA]</scope>
    <source>
        <strain evidence="2">BUT 6</strain>
    </source>
</reference>
<feature type="domain" description="Cupin type-2" evidence="1">
    <location>
        <begin position="61"/>
        <end position="118"/>
    </location>
</feature>
<dbReference type="SUPFAM" id="SSF51182">
    <property type="entry name" value="RmlC-like cupins"/>
    <property type="match status" value="1"/>
</dbReference>
<evidence type="ECO:0000313" key="3">
    <source>
        <dbReference type="Proteomes" id="UP000014540"/>
    </source>
</evidence>
<proteinExistence type="predicted"/>
<dbReference type="InterPro" id="IPR013096">
    <property type="entry name" value="Cupin_2"/>
</dbReference>
<accession>S3V1H5</accession>
<gene>
    <name evidence="2" type="ORF">LEP1GSC058_1911</name>
</gene>
<dbReference type="Gene3D" id="2.60.120.10">
    <property type="entry name" value="Jelly Rolls"/>
    <property type="match status" value="1"/>
</dbReference>
<sequence>MQSCRSDSGVEYEPRRKGWGFKNFKERLPGLRPRTRELFYRLRKSATPIPPNSPSRTAGAYVTFRPGARSAWHTHPLGQTLIVTEGIGRVQQWGGVVQAIRLGDVVWTPPGVKHWHGASPKSSMTHMAVQEQLDGKVVDWMEKVSDEQYNSSIQGDDRKQ</sequence>
<dbReference type="InterPro" id="IPR011051">
    <property type="entry name" value="RmlC_Cupin_sf"/>
</dbReference>
<dbReference type="Proteomes" id="UP000014540">
    <property type="component" value="Unassembled WGS sequence"/>
</dbReference>
<dbReference type="Pfam" id="PF07883">
    <property type="entry name" value="Cupin_2"/>
    <property type="match status" value="1"/>
</dbReference>
<evidence type="ECO:0000259" key="1">
    <source>
        <dbReference type="Pfam" id="PF07883"/>
    </source>
</evidence>
<organism evidence="2 3">
    <name type="scientific">Leptospira fainei serovar Hurstbridge str. BUT 6</name>
    <dbReference type="NCBI Taxonomy" id="1193011"/>
    <lineage>
        <taxon>Bacteria</taxon>
        <taxon>Pseudomonadati</taxon>
        <taxon>Spirochaetota</taxon>
        <taxon>Spirochaetia</taxon>
        <taxon>Leptospirales</taxon>
        <taxon>Leptospiraceae</taxon>
        <taxon>Leptospira</taxon>
    </lineage>
</organism>
<dbReference type="InterPro" id="IPR047263">
    <property type="entry name" value="HNL-like_cupin"/>
</dbReference>
<name>S3V1H5_9LEPT</name>
<dbReference type="InterPro" id="IPR014710">
    <property type="entry name" value="RmlC-like_jellyroll"/>
</dbReference>
<keyword evidence="3" id="KW-1185">Reference proteome</keyword>
<comment type="caution">
    <text evidence="2">The sequence shown here is derived from an EMBL/GenBank/DDBJ whole genome shotgun (WGS) entry which is preliminary data.</text>
</comment>
<dbReference type="AlphaFoldDB" id="S3V1H5"/>
<dbReference type="PANTHER" id="PTHR43698:SF1">
    <property type="entry name" value="BLL4564 PROTEIN"/>
    <property type="match status" value="1"/>
</dbReference>
<evidence type="ECO:0000313" key="2">
    <source>
        <dbReference type="EMBL" id="EPG75293.1"/>
    </source>
</evidence>
<dbReference type="STRING" id="1193011.LEP1GSC058_1911"/>
<protein>
    <submittedName>
        <fullName evidence="2">Cupin domain protein</fullName>
    </submittedName>
</protein>